<name>A0A3N0UZ78_9PROT</name>
<dbReference type="GO" id="GO:0016814">
    <property type="term" value="F:hydrolase activity, acting on carbon-nitrogen (but not peptide) bonds, in cyclic amidines"/>
    <property type="evidence" value="ECO:0007669"/>
    <property type="project" value="UniProtKB-ARBA"/>
</dbReference>
<dbReference type="SUPFAM" id="SSF51338">
    <property type="entry name" value="Composite domain of metallo-dependent hydrolases"/>
    <property type="match status" value="1"/>
</dbReference>
<dbReference type="Gene3D" id="3.20.20.140">
    <property type="entry name" value="Metal-dependent hydrolases"/>
    <property type="match status" value="1"/>
</dbReference>
<evidence type="ECO:0000256" key="2">
    <source>
        <dbReference type="ARBA" id="ARBA00022723"/>
    </source>
</evidence>
<dbReference type="PANTHER" id="PTHR43794:SF11">
    <property type="entry name" value="AMIDOHYDROLASE-RELATED DOMAIN-CONTAINING PROTEIN"/>
    <property type="match status" value="1"/>
</dbReference>
<accession>A0A3N0UZ78</accession>
<gene>
    <name evidence="6" type="ORF">ED236_09755</name>
</gene>
<dbReference type="FunFam" id="3.20.20.140:FF:000014">
    <property type="entry name" value="5-methylthioadenosine/S-adenosylhomocysteine deaminase"/>
    <property type="match status" value="1"/>
</dbReference>
<evidence type="ECO:0000256" key="3">
    <source>
        <dbReference type="ARBA" id="ARBA00022801"/>
    </source>
</evidence>
<dbReference type="InterPro" id="IPR050287">
    <property type="entry name" value="MTA/SAH_deaminase"/>
</dbReference>
<keyword evidence="7" id="KW-1185">Reference proteome</keyword>
<dbReference type="RefSeq" id="WP_123237892.1">
    <property type="nucleotide sequence ID" value="NZ_RJVP01000005.1"/>
</dbReference>
<dbReference type="GO" id="GO:0019239">
    <property type="term" value="F:deaminase activity"/>
    <property type="evidence" value="ECO:0007669"/>
    <property type="project" value="UniProtKB-ARBA"/>
</dbReference>
<dbReference type="GO" id="GO:0046872">
    <property type="term" value="F:metal ion binding"/>
    <property type="evidence" value="ECO:0007669"/>
    <property type="project" value="UniProtKB-KW"/>
</dbReference>
<evidence type="ECO:0000256" key="1">
    <source>
        <dbReference type="ARBA" id="ARBA00006745"/>
    </source>
</evidence>
<dbReference type="PANTHER" id="PTHR43794">
    <property type="entry name" value="AMINOHYDROLASE SSNA-RELATED"/>
    <property type="match status" value="1"/>
</dbReference>
<dbReference type="Gene3D" id="2.30.40.10">
    <property type="entry name" value="Urease, subunit C, domain 1"/>
    <property type="match status" value="1"/>
</dbReference>
<keyword evidence="2" id="KW-0479">Metal-binding</keyword>
<reference evidence="6 7" key="1">
    <citation type="submission" date="2018-10" db="EMBL/GenBank/DDBJ databases">
        <authorList>
            <person name="Chen W.-M."/>
        </authorList>
    </citation>
    <scope>NUCLEOTIDE SEQUENCE [LARGE SCALE GENOMIC DNA]</scope>
    <source>
        <strain evidence="6 7">H-5</strain>
    </source>
</reference>
<dbReference type="Pfam" id="PF01979">
    <property type="entry name" value="Amidohydro_1"/>
    <property type="match status" value="1"/>
</dbReference>
<feature type="domain" description="Amidohydrolase-related" evidence="5">
    <location>
        <begin position="61"/>
        <end position="410"/>
    </location>
</feature>
<evidence type="ECO:0000256" key="4">
    <source>
        <dbReference type="ARBA" id="ARBA00022833"/>
    </source>
</evidence>
<keyword evidence="4" id="KW-0862">Zinc</keyword>
<dbReference type="InterPro" id="IPR011059">
    <property type="entry name" value="Metal-dep_hydrolase_composite"/>
</dbReference>
<protein>
    <submittedName>
        <fullName evidence="6">TRZ/ATZ family hydrolase</fullName>
    </submittedName>
</protein>
<dbReference type="NCBIfam" id="NF006549">
    <property type="entry name" value="PRK09045.1"/>
    <property type="match status" value="1"/>
</dbReference>
<dbReference type="InterPro" id="IPR006680">
    <property type="entry name" value="Amidohydro-rel"/>
</dbReference>
<organism evidence="6 7">
    <name type="scientific">Pseudomethylobacillus aquaticus</name>
    <dbReference type="NCBI Taxonomy" id="2676064"/>
    <lineage>
        <taxon>Bacteria</taxon>
        <taxon>Pseudomonadati</taxon>
        <taxon>Pseudomonadota</taxon>
        <taxon>Betaproteobacteria</taxon>
        <taxon>Nitrosomonadales</taxon>
        <taxon>Methylophilaceae</taxon>
        <taxon>Pseudomethylobacillus</taxon>
    </lineage>
</organism>
<dbReference type="CDD" id="cd01298">
    <property type="entry name" value="ATZ_TRZ_like"/>
    <property type="match status" value="1"/>
</dbReference>
<dbReference type="EMBL" id="RJVP01000005">
    <property type="protein sequence ID" value="ROH85574.1"/>
    <property type="molecule type" value="Genomic_DNA"/>
</dbReference>
<evidence type="ECO:0000259" key="5">
    <source>
        <dbReference type="Pfam" id="PF01979"/>
    </source>
</evidence>
<evidence type="ECO:0000313" key="6">
    <source>
        <dbReference type="EMBL" id="ROH85574.1"/>
    </source>
</evidence>
<proteinExistence type="inferred from homology"/>
<dbReference type="Proteomes" id="UP000275137">
    <property type="component" value="Unassembled WGS sequence"/>
</dbReference>
<dbReference type="SUPFAM" id="SSF51556">
    <property type="entry name" value="Metallo-dependent hydrolases"/>
    <property type="match status" value="1"/>
</dbReference>
<evidence type="ECO:0000313" key="7">
    <source>
        <dbReference type="Proteomes" id="UP000275137"/>
    </source>
</evidence>
<dbReference type="InterPro" id="IPR032466">
    <property type="entry name" value="Metal_Hydrolase"/>
</dbReference>
<comment type="similarity">
    <text evidence="1">Belongs to the metallo-dependent hydrolases superfamily. ATZ/TRZ family.</text>
</comment>
<keyword evidence="3 6" id="KW-0378">Hydrolase</keyword>
<dbReference type="AlphaFoldDB" id="A0A3N0UZ78"/>
<comment type="caution">
    <text evidence="6">The sequence shown here is derived from an EMBL/GenBank/DDBJ whole genome shotgun (WGS) entry which is preliminary data.</text>
</comment>
<sequence>MNKPCDLIIEVRWLVPVEPKNVVLEHHSVVVQAGRIIDLLPTALARQQYQPLQRTVLDDSVLIPGLINLHTHAAMTLMRGLADDLPLMPWLQQHIWPAEQRWVSHEFVRDGTLLACAEMLRAGVTCFNDMYFHPAAAEQAVAQAGMRANLGLVVMDFPTSYAVDAEDYLHQGLAARDGWRGNPLVTASLAPHAPYTLSDASFEHVVMYAEQLGLGIHTHLHETQDEITQSLQLHGRRPMQRMVDLGVLSPGLIAAHCVHMTQDDMDLLRAHGGHIAHCPASNLKLASGMSPVAAMQAAGLNIGIGTDGAASNNRLDMLAEMRLAALLAKGVAGDATAVPACQALSMATINAARALGLDDRIGSIEVGKFADLTALRMGDIETLPCYDVLSHVVYVLGREHVSHVWVSGDLRYQKLPQQDGLYANIEAMELREISSKWYKKLKQSQN</sequence>